<dbReference type="AlphaFoldDB" id="A0A1V2URH5"/>
<dbReference type="InterPro" id="IPR058625">
    <property type="entry name" value="MdtA-like_BSH"/>
</dbReference>
<dbReference type="Pfam" id="PF25917">
    <property type="entry name" value="BSH_RND"/>
    <property type="match status" value="1"/>
</dbReference>
<dbReference type="NCBIfam" id="TIGR01730">
    <property type="entry name" value="RND_mfp"/>
    <property type="match status" value="1"/>
</dbReference>
<evidence type="ECO:0000313" key="8">
    <source>
        <dbReference type="EMBL" id="ONN52477.1"/>
    </source>
</evidence>
<dbReference type="InterPro" id="IPR058626">
    <property type="entry name" value="MdtA-like_b-barrel"/>
</dbReference>
<dbReference type="InterPro" id="IPR006143">
    <property type="entry name" value="RND_pump_MFP"/>
</dbReference>
<comment type="subcellular location">
    <subcellularLocation>
        <location evidence="1">Cell inner membrane</location>
        <topology evidence="1">Lipid-anchor</topology>
    </subcellularLocation>
</comment>
<feature type="domain" description="Multidrug resistance protein MdtA-like alpha-helical hairpin" evidence="4">
    <location>
        <begin position="105"/>
        <end position="173"/>
    </location>
</feature>
<dbReference type="GO" id="GO:0022857">
    <property type="term" value="F:transmembrane transporter activity"/>
    <property type="evidence" value="ECO:0007669"/>
    <property type="project" value="InterPro"/>
</dbReference>
<dbReference type="InterPro" id="IPR058627">
    <property type="entry name" value="MdtA-like_C"/>
</dbReference>
<evidence type="ECO:0000256" key="3">
    <source>
        <dbReference type="SAM" id="Coils"/>
    </source>
</evidence>
<sequence length="388" mass="42821">MKKSRYLVSSAGIMTVLLIGCSKSENAEHHSADAPLASVSVMTAQTQSINLIENLPGRVTAYRIAEIRPQVGGIVDKVLFKQGTYVHAGQPLFKLNSEIFQADVKSNRATLHRAEAEVTRLQILLKRYAELVTVNAISKQEYNNTEAEYQKAKADVTQMEAILSRQQLNLKYATITSPISGIIGEILVTEGALVSQGDTKAMAVVQQIDKVYIDVKQSITDYEKIQEALQQGNLSNASHNVEILNSQGKPYDVRGEILFSDTKVDPDTGDVTIRILANNPSQKLLPGMYVRINMSRTKVDNAILVPEQAIQHDISGKANVTIINQKEQAQSKTVQLGQRYQNSYVVTQGINAGEKIIVEGVDRIQPNQRLKVKQWQAPITNNENGGQQ</sequence>
<dbReference type="Pfam" id="PF25876">
    <property type="entry name" value="HH_MFP_RND"/>
    <property type="match status" value="1"/>
</dbReference>
<dbReference type="PANTHER" id="PTHR30158:SF3">
    <property type="entry name" value="MULTIDRUG EFFLUX PUMP SUBUNIT ACRA-RELATED"/>
    <property type="match status" value="1"/>
</dbReference>
<dbReference type="Pfam" id="PF25967">
    <property type="entry name" value="RND-MFP_C"/>
    <property type="match status" value="1"/>
</dbReference>
<gene>
    <name evidence="8" type="ORF">AC058_17000</name>
</gene>
<keyword evidence="9" id="KW-1185">Reference proteome</keyword>
<comment type="caution">
    <text evidence="8">The sequence shown here is derived from an EMBL/GenBank/DDBJ whole genome shotgun (WGS) entry which is preliminary data.</text>
</comment>
<keyword evidence="3" id="KW-0175">Coiled coil</keyword>
<dbReference type="SUPFAM" id="SSF111369">
    <property type="entry name" value="HlyD-like secretion proteins"/>
    <property type="match status" value="1"/>
</dbReference>
<dbReference type="Gene3D" id="1.10.287.470">
    <property type="entry name" value="Helix hairpin bin"/>
    <property type="match status" value="1"/>
</dbReference>
<accession>A0A1V2URH5</accession>
<evidence type="ECO:0000313" key="9">
    <source>
        <dbReference type="Proteomes" id="UP000189376"/>
    </source>
</evidence>
<dbReference type="Gene3D" id="2.40.50.100">
    <property type="match status" value="1"/>
</dbReference>
<dbReference type="EMBL" id="LFZS01000020">
    <property type="protein sequence ID" value="ONN52477.1"/>
    <property type="molecule type" value="Genomic_DNA"/>
</dbReference>
<evidence type="ECO:0000256" key="1">
    <source>
        <dbReference type="ARBA" id="ARBA00004519"/>
    </source>
</evidence>
<dbReference type="Proteomes" id="UP000189376">
    <property type="component" value="Unassembled WGS sequence"/>
</dbReference>
<dbReference type="InterPro" id="IPR058624">
    <property type="entry name" value="MdtA-like_HH"/>
</dbReference>
<dbReference type="Gene3D" id="2.40.30.170">
    <property type="match status" value="1"/>
</dbReference>
<evidence type="ECO:0000259" key="7">
    <source>
        <dbReference type="Pfam" id="PF25967"/>
    </source>
</evidence>
<dbReference type="PANTHER" id="PTHR30158">
    <property type="entry name" value="ACRA/E-RELATED COMPONENT OF DRUG EFFLUX TRANSPORTER"/>
    <property type="match status" value="1"/>
</dbReference>
<name>A0A1V2URH5_9GAMM</name>
<dbReference type="GeneID" id="69584461"/>
<feature type="domain" description="Multidrug resistance protein MdtA-like barrel-sandwich hybrid" evidence="5">
    <location>
        <begin position="63"/>
        <end position="206"/>
    </location>
</feature>
<comment type="similarity">
    <text evidence="2">Belongs to the membrane fusion protein (MFP) (TC 8.A.1) family.</text>
</comment>
<proteinExistence type="inferred from homology"/>
<evidence type="ECO:0000259" key="6">
    <source>
        <dbReference type="Pfam" id="PF25944"/>
    </source>
</evidence>
<evidence type="ECO:0000259" key="5">
    <source>
        <dbReference type="Pfam" id="PF25917"/>
    </source>
</evidence>
<dbReference type="GO" id="GO:0046677">
    <property type="term" value="P:response to antibiotic"/>
    <property type="evidence" value="ECO:0007669"/>
    <property type="project" value="TreeGrafter"/>
</dbReference>
<feature type="domain" description="Multidrug resistance protein MdtA-like C-terminal permuted SH3" evidence="7">
    <location>
        <begin position="301"/>
        <end position="363"/>
    </location>
</feature>
<feature type="domain" description="Multidrug resistance protein MdtA-like beta-barrel" evidence="6">
    <location>
        <begin position="211"/>
        <end position="295"/>
    </location>
</feature>
<reference evidence="8 9" key="1">
    <citation type="submission" date="2015-07" db="EMBL/GenBank/DDBJ databases">
        <title>Acinetobacter yuneri, a novel member of Acinetobacter calcoaceticus-Acinetobacter baumannii complex isolated from clinical specimen.</title>
        <authorList>
            <person name="Yu Y."/>
        </authorList>
    </citation>
    <scope>NUCLEOTIDE SEQUENCE [LARGE SCALE GENOMIC DNA]</scope>
    <source>
        <strain evidence="8 9">A362</strain>
    </source>
</reference>
<dbReference type="Gene3D" id="2.40.420.20">
    <property type="match status" value="1"/>
</dbReference>
<feature type="coiled-coil region" evidence="3">
    <location>
        <begin position="111"/>
        <end position="162"/>
    </location>
</feature>
<evidence type="ECO:0000259" key="4">
    <source>
        <dbReference type="Pfam" id="PF25876"/>
    </source>
</evidence>
<dbReference type="PROSITE" id="PS51257">
    <property type="entry name" value="PROKAR_LIPOPROTEIN"/>
    <property type="match status" value="1"/>
</dbReference>
<protein>
    <submittedName>
        <fullName evidence="8">Membrane protein</fullName>
    </submittedName>
</protein>
<evidence type="ECO:0000256" key="2">
    <source>
        <dbReference type="ARBA" id="ARBA00009477"/>
    </source>
</evidence>
<dbReference type="FunFam" id="2.40.420.20:FF:000001">
    <property type="entry name" value="Efflux RND transporter periplasmic adaptor subunit"/>
    <property type="match status" value="1"/>
</dbReference>
<dbReference type="GO" id="GO:0005886">
    <property type="term" value="C:plasma membrane"/>
    <property type="evidence" value="ECO:0007669"/>
    <property type="project" value="UniProtKB-SubCell"/>
</dbReference>
<dbReference type="RefSeq" id="WP_052232764.1">
    <property type="nucleotide sequence ID" value="NZ_LFZS01000020.1"/>
</dbReference>
<organism evidence="8 9">
    <name type="scientific">Acinetobacter genomosp. 33YU</name>
    <dbReference type="NCBI Taxonomy" id="1675530"/>
    <lineage>
        <taxon>Bacteria</taxon>
        <taxon>Pseudomonadati</taxon>
        <taxon>Pseudomonadota</taxon>
        <taxon>Gammaproteobacteria</taxon>
        <taxon>Moraxellales</taxon>
        <taxon>Moraxellaceae</taxon>
        <taxon>Acinetobacter</taxon>
    </lineage>
</organism>
<dbReference type="Pfam" id="PF25944">
    <property type="entry name" value="Beta-barrel_RND"/>
    <property type="match status" value="1"/>
</dbReference>